<name>A0ABR7GKK4_9FIRM</name>
<evidence type="ECO:0000256" key="3">
    <source>
        <dbReference type="ARBA" id="ARBA00022857"/>
    </source>
</evidence>
<dbReference type="InterPro" id="IPR029036">
    <property type="entry name" value="P5CR_dimer"/>
</dbReference>
<comment type="catalytic activity">
    <reaction evidence="5">
        <text>L-proline + NADP(+) = (S)-1-pyrroline-5-carboxylate + NADPH + 2 H(+)</text>
        <dbReference type="Rhea" id="RHEA:14109"/>
        <dbReference type="ChEBI" id="CHEBI:15378"/>
        <dbReference type="ChEBI" id="CHEBI:17388"/>
        <dbReference type="ChEBI" id="CHEBI:57783"/>
        <dbReference type="ChEBI" id="CHEBI:58349"/>
        <dbReference type="ChEBI" id="CHEBI:60039"/>
        <dbReference type="EC" id="1.5.1.2"/>
    </reaction>
</comment>
<dbReference type="GO" id="GO:0004735">
    <property type="term" value="F:pyrroline-5-carboxylate reductase activity"/>
    <property type="evidence" value="ECO:0007669"/>
    <property type="project" value="UniProtKB-EC"/>
</dbReference>
<comment type="subcellular location">
    <subcellularLocation>
        <location evidence="5">Cytoplasm</location>
    </subcellularLocation>
</comment>
<keyword evidence="5" id="KW-0028">Amino-acid biosynthesis</keyword>
<organism evidence="9 10">
    <name type="scientific">Agathobaculum hominis</name>
    <dbReference type="NCBI Taxonomy" id="2763014"/>
    <lineage>
        <taxon>Bacteria</taxon>
        <taxon>Bacillati</taxon>
        <taxon>Bacillota</taxon>
        <taxon>Clostridia</taxon>
        <taxon>Eubacteriales</taxon>
        <taxon>Butyricicoccaceae</taxon>
        <taxon>Agathobaculum</taxon>
    </lineage>
</organism>
<evidence type="ECO:0000313" key="10">
    <source>
        <dbReference type="Proteomes" id="UP000641741"/>
    </source>
</evidence>
<dbReference type="Gene3D" id="1.10.3730.10">
    <property type="entry name" value="ProC C-terminal domain-like"/>
    <property type="match status" value="1"/>
</dbReference>
<dbReference type="Pfam" id="PF03807">
    <property type="entry name" value="F420_oxidored"/>
    <property type="match status" value="1"/>
</dbReference>
<dbReference type="HAMAP" id="MF_01925">
    <property type="entry name" value="P5C_reductase"/>
    <property type="match status" value="1"/>
</dbReference>
<evidence type="ECO:0000256" key="5">
    <source>
        <dbReference type="HAMAP-Rule" id="MF_01925"/>
    </source>
</evidence>
<dbReference type="PIRSF" id="PIRSF000193">
    <property type="entry name" value="Pyrrol-5-carb_rd"/>
    <property type="match status" value="1"/>
</dbReference>
<dbReference type="InterPro" id="IPR036291">
    <property type="entry name" value="NAD(P)-bd_dom_sf"/>
</dbReference>
<dbReference type="InterPro" id="IPR000304">
    <property type="entry name" value="Pyrroline-COOH_reductase"/>
</dbReference>
<accession>A0ABR7GKK4</accession>
<proteinExistence type="inferred from homology"/>
<dbReference type="EC" id="1.5.1.2" evidence="5 6"/>
<dbReference type="PANTHER" id="PTHR11645">
    <property type="entry name" value="PYRROLINE-5-CARBOXYLATE REDUCTASE"/>
    <property type="match status" value="1"/>
</dbReference>
<sequence>MKTYRFGVLGAGSMGKTIAAGAVRAGLFRPDEVLLFNRSEEKRAANRAEGYAVTGDFTEVYTACDTVLLSVKPQNFAEVLPQLAACKCDKPLVLSIAAGISFAKIEAALGADTPIIRAMPNTPLMLGVGATQLVRNAAASEKQLAAVRSLFDEMGVTTVFDKEDMINEAIPYAGSAPAYIYAYADAMVQSAKKHGIDEQDALQMFCQTMIGAAKMLMQGEKTPAELIRAVCSPGGTTLAGMQVLEERDLYGMVAEACDKCTARAYELGK</sequence>
<keyword evidence="2 5" id="KW-0641">Proline biosynthesis</keyword>
<dbReference type="Pfam" id="PF14748">
    <property type="entry name" value="P5CR_dimer"/>
    <property type="match status" value="1"/>
</dbReference>
<dbReference type="EMBL" id="JACOPK010000002">
    <property type="protein sequence ID" value="MBC5694840.1"/>
    <property type="molecule type" value="Genomic_DNA"/>
</dbReference>
<dbReference type="PANTHER" id="PTHR11645:SF0">
    <property type="entry name" value="PYRROLINE-5-CARBOXYLATE REDUCTASE 3"/>
    <property type="match status" value="1"/>
</dbReference>
<gene>
    <name evidence="5 9" type="primary">proC</name>
    <name evidence="9" type="ORF">H8S02_02600</name>
</gene>
<comment type="catalytic activity">
    <reaction evidence="5">
        <text>L-proline + NAD(+) = (S)-1-pyrroline-5-carboxylate + NADH + 2 H(+)</text>
        <dbReference type="Rhea" id="RHEA:14105"/>
        <dbReference type="ChEBI" id="CHEBI:15378"/>
        <dbReference type="ChEBI" id="CHEBI:17388"/>
        <dbReference type="ChEBI" id="CHEBI:57540"/>
        <dbReference type="ChEBI" id="CHEBI:57945"/>
        <dbReference type="ChEBI" id="CHEBI:60039"/>
        <dbReference type="EC" id="1.5.1.2"/>
    </reaction>
</comment>
<feature type="domain" description="Pyrroline-5-carboxylate reductase catalytic N-terminal" evidence="7">
    <location>
        <begin position="6"/>
        <end position="99"/>
    </location>
</feature>
<evidence type="ECO:0000256" key="4">
    <source>
        <dbReference type="ARBA" id="ARBA00023002"/>
    </source>
</evidence>
<feature type="domain" description="Pyrroline-5-carboxylate reductase dimerisation" evidence="8">
    <location>
        <begin position="163"/>
        <end position="267"/>
    </location>
</feature>
<protein>
    <recommendedName>
        <fullName evidence="5 6">Pyrroline-5-carboxylate reductase</fullName>
        <shortName evidence="5">P5C reductase</shortName>
        <shortName evidence="5">P5CR</shortName>
        <ecNumber evidence="5 6">1.5.1.2</ecNumber>
    </recommendedName>
    <alternativeName>
        <fullName evidence="5">PCA reductase</fullName>
    </alternativeName>
</protein>
<keyword evidence="10" id="KW-1185">Reference proteome</keyword>
<keyword evidence="5" id="KW-0963">Cytoplasm</keyword>
<evidence type="ECO:0000259" key="7">
    <source>
        <dbReference type="Pfam" id="PF03807"/>
    </source>
</evidence>
<reference evidence="9 10" key="1">
    <citation type="submission" date="2020-08" db="EMBL/GenBank/DDBJ databases">
        <title>Genome public.</title>
        <authorList>
            <person name="Liu C."/>
            <person name="Sun Q."/>
        </authorList>
    </citation>
    <scope>NUCLEOTIDE SEQUENCE [LARGE SCALE GENOMIC DNA]</scope>
    <source>
        <strain evidence="9 10">M2</strain>
    </source>
</reference>
<evidence type="ECO:0000313" key="9">
    <source>
        <dbReference type="EMBL" id="MBC5694840.1"/>
    </source>
</evidence>
<dbReference type="NCBIfam" id="TIGR00112">
    <property type="entry name" value="proC"/>
    <property type="match status" value="1"/>
</dbReference>
<evidence type="ECO:0000259" key="8">
    <source>
        <dbReference type="Pfam" id="PF14748"/>
    </source>
</evidence>
<evidence type="ECO:0000256" key="6">
    <source>
        <dbReference type="NCBIfam" id="TIGR00112"/>
    </source>
</evidence>
<comment type="caution">
    <text evidence="9">The sequence shown here is derived from an EMBL/GenBank/DDBJ whole genome shotgun (WGS) entry which is preliminary data.</text>
</comment>
<dbReference type="SUPFAM" id="SSF51735">
    <property type="entry name" value="NAD(P)-binding Rossmann-fold domains"/>
    <property type="match status" value="1"/>
</dbReference>
<comment type="pathway">
    <text evidence="5">Amino-acid biosynthesis; L-proline biosynthesis; L-proline from L-glutamate 5-semialdehyde: step 1/1.</text>
</comment>
<dbReference type="Gene3D" id="3.40.50.720">
    <property type="entry name" value="NAD(P)-binding Rossmann-like Domain"/>
    <property type="match status" value="1"/>
</dbReference>
<evidence type="ECO:0000256" key="1">
    <source>
        <dbReference type="ARBA" id="ARBA00005525"/>
    </source>
</evidence>
<evidence type="ECO:0000256" key="2">
    <source>
        <dbReference type="ARBA" id="ARBA00022650"/>
    </source>
</evidence>
<dbReference type="InterPro" id="IPR028939">
    <property type="entry name" value="P5C_Rdtase_cat_N"/>
</dbReference>
<dbReference type="RefSeq" id="WP_186969176.1">
    <property type="nucleotide sequence ID" value="NZ_JACOPK010000002.1"/>
</dbReference>
<dbReference type="InterPro" id="IPR008927">
    <property type="entry name" value="6-PGluconate_DH-like_C_sf"/>
</dbReference>
<keyword evidence="4 5" id="KW-0560">Oxidoreductase</keyword>
<dbReference type="SUPFAM" id="SSF48179">
    <property type="entry name" value="6-phosphogluconate dehydrogenase C-terminal domain-like"/>
    <property type="match status" value="1"/>
</dbReference>
<comment type="function">
    <text evidence="5">Catalyzes the reduction of 1-pyrroline-5-carboxylate (PCA) to L-proline.</text>
</comment>
<comment type="similarity">
    <text evidence="1 5">Belongs to the pyrroline-5-carboxylate reductase family.</text>
</comment>
<dbReference type="Proteomes" id="UP000641741">
    <property type="component" value="Unassembled WGS sequence"/>
</dbReference>
<keyword evidence="3 5" id="KW-0521">NADP</keyword>